<keyword evidence="1" id="KW-0812">Transmembrane</keyword>
<sequence>MLVSATTLQVCKALKKSAELLQRLKLDFAEVSLILANGLHLIAYVAIVISLLILGQNVIQRIKKKKTHASQSKIFFFKLLTHAYANVLGMQCFTMFYVLLLPNTGRCVASLIQSSCSFLFWSIRNFLRSFLLIFLPFFLGVGPSRSSTRPPLGSSESSDSSDFLFKFFDLLFLNLIKFSSSSDSLVVDFDEPEAWPSGPFCTFALAASESVFAWPRSAAPPAAAVSSAAQFDTETAELLV</sequence>
<feature type="transmembrane region" description="Helical" evidence="1">
    <location>
        <begin position="118"/>
        <end position="139"/>
    </location>
</feature>
<evidence type="ECO:0000313" key="2">
    <source>
        <dbReference type="EMBL" id="RNA44741.1"/>
    </source>
</evidence>
<dbReference type="Proteomes" id="UP000276133">
    <property type="component" value="Unassembled WGS sequence"/>
</dbReference>
<reference evidence="2 3" key="1">
    <citation type="journal article" date="2018" name="Sci. Rep.">
        <title>Genomic signatures of local adaptation to the degree of environmental predictability in rotifers.</title>
        <authorList>
            <person name="Franch-Gras L."/>
            <person name="Hahn C."/>
            <person name="Garcia-Roger E.M."/>
            <person name="Carmona M.J."/>
            <person name="Serra M."/>
            <person name="Gomez A."/>
        </authorList>
    </citation>
    <scope>NUCLEOTIDE SEQUENCE [LARGE SCALE GENOMIC DNA]</scope>
    <source>
        <strain evidence="2">HYR1</strain>
    </source>
</reference>
<proteinExistence type="predicted"/>
<keyword evidence="3" id="KW-1185">Reference proteome</keyword>
<organism evidence="2 3">
    <name type="scientific">Brachionus plicatilis</name>
    <name type="common">Marine rotifer</name>
    <name type="synonym">Brachionus muelleri</name>
    <dbReference type="NCBI Taxonomy" id="10195"/>
    <lineage>
        <taxon>Eukaryota</taxon>
        <taxon>Metazoa</taxon>
        <taxon>Spiralia</taxon>
        <taxon>Gnathifera</taxon>
        <taxon>Rotifera</taxon>
        <taxon>Eurotatoria</taxon>
        <taxon>Monogononta</taxon>
        <taxon>Pseudotrocha</taxon>
        <taxon>Ploima</taxon>
        <taxon>Brachionidae</taxon>
        <taxon>Brachionus</taxon>
    </lineage>
</organism>
<protein>
    <submittedName>
        <fullName evidence="2">Uncharacterized protein</fullName>
    </submittedName>
</protein>
<comment type="caution">
    <text evidence="2">The sequence shown here is derived from an EMBL/GenBank/DDBJ whole genome shotgun (WGS) entry which is preliminary data.</text>
</comment>
<name>A0A3M7TAT2_BRAPC</name>
<evidence type="ECO:0000313" key="3">
    <source>
        <dbReference type="Proteomes" id="UP000276133"/>
    </source>
</evidence>
<feature type="transmembrane region" description="Helical" evidence="1">
    <location>
        <begin position="75"/>
        <end position="98"/>
    </location>
</feature>
<feature type="transmembrane region" description="Helical" evidence="1">
    <location>
        <begin position="31"/>
        <end position="54"/>
    </location>
</feature>
<gene>
    <name evidence="2" type="ORF">BpHYR1_048003</name>
</gene>
<dbReference type="AlphaFoldDB" id="A0A3M7TAT2"/>
<evidence type="ECO:0000256" key="1">
    <source>
        <dbReference type="SAM" id="Phobius"/>
    </source>
</evidence>
<keyword evidence="1" id="KW-1133">Transmembrane helix</keyword>
<dbReference type="EMBL" id="REGN01000060">
    <property type="protein sequence ID" value="RNA44741.1"/>
    <property type="molecule type" value="Genomic_DNA"/>
</dbReference>
<keyword evidence="1" id="KW-0472">Membrane</keyword>
<accession>A0A3M7TAT2</accession>